<evidence type="ECO:0000313" key="2">
    <source>
        <dbReference type="EMBL" id="GFG28299.1"/>
    </source>
</evidence>
<dbReference type="Proteomes" id="UP000502823">
    <property type="component" value="Unassembled WGS sequence"/>
</dbReference>
<evidence type="ECO:0000313" key="3">
    <source>
        <dbReference type="Proteomes" id="UP000502823"/>
    </source>
</evidence>
<dbReference type="InParanoid" id="A0A6L2P828"/>
<evidence type="ECO:0008006" key="4">
    <source>
        <dbReference type="Google" id="ProtNLM"/>
    </source>
</evidence>
<keyword evidence="3" id="KW-1185">Reference proteome</keyword>
<dbReference type="EMBL" id="BLKM01009832">
    <property type="protein sequence ID" value="GFG28299.1"/>
    <property type="molecule type" value="Genomic_DNA"/>
</dbReference>
<accession>A0A6L2P828</accession>
<name>A0A6L2P828_COPFO</name>
<feature type="chain" id="PRO_5026938876" description="DUF4794 domain-containing protein" evidence="1">
    <location>
        <begin position="28"/>
        <end position="396"/>
    </location>
</feature>
<reference evidence="3" key="1">
    <citation type="submission" date="2020-01" db="EMBL/GenBank/DDBJ databases">
        <title>Draft genome sequence of the Termite Coptotermes fromosanus.</title>
        <authorList>
            <person name="Itakura S."/>
            <person name="Yosikawa Y."/>
            <person name="Umezawa K."/>
        </authorList>
    </citation>
    <scope>NUCLEOTIDE SEQUENCE [LARGE SCALE GENOMIC DNA]</scope>
</reference>
<protein>
    <recommendedName>
        <fullName evidence="4">DUF4794 domain-containing protein</fullName>
    </recommendedName>
</protein>
<dbReference type="OrthoDB" id="8193932at2759"/>
<evidence type="ECO:0000256" key="1">
    <source>
        <dbReference type="SAM" id="SignalP"/>
    </source>
</evidence>
<organism evidence="2 3">
    <name type="scientific">Coptotermes formosanus</name>
    <name type="common">Formosan subterranean termite</name>
    <dbReference type="NCBI Taxonomy" id="36987"/>
    <lineage>
        <taxon>Eukaryota</taxon>
        <taxon>Metazoa</taxon>
        <taxon>Ecdysozoa</taxon>
        <taxon>Arthropoda</taxon>
        <taxon>Hexapoda</taxon>
        <taxon>Insecta</taxon>
        <taxon>Pterygota</taxon>
        <taxon>Neoptera</taxon>
        <taxon>Polyneoptera</taxon>
        <taxon>Dictyoptera</taxon>
        <taxon>Blattodea</taxon>
        <taxon>Blattoidea</taxon>
        <taxon>Termitoidae</taxon>
        <taxon>Rhinotermitidae</taxon>
        <taxon>Coptotermes</taxon>
    </lineage>
</organism>
<proteinExistence type="predicted"/>
<feature type="signal peptide" evidence="1">
    <location>
        <begin position="1"/>
        <end position="27"/>
    </location>
</feature>
<gene>
    <name evidence="2" type="ORF">Cfor_11314</name>
</gene>
<keyword evidence="1" id="KW-0732">Signal</keyword>
<comment type="caution">
    <text evidence="2">The sequence shown here is derived from an EMBL/GenBank/DDBJ whole genome shotgun (WGS) entry which is preliminary data.</text>
</comment>
<sequence length="396" mass="44355">TDASRMSCVTKFISLLVAALCVQDATCRLDRKQMTQLLQDIYSSEEQHPASRRNIASIVNIPGTGIFQEASSRDLDVGFAVGVKDDNNDNDSVLNNYSSKSASLPASVTNQAIAGFQASEEPPSNELNVGLFVDPKNGISYYSPDYAPGNSFIARPNTLPKRYNSASLVHSIAQPNAVITPVAYPVLLNPHQHFPLTNLFNFGRYVTVSPIPNYTENPTNVISEFNGLPYPYQNNLKYILGTAGYSAVTPLQTYSANNEERYSNINNLQQTVYPYHRPYQQPLEAPYNLKSFSEVSDQFHDIFRQKPIPVNSVYSSTYPANYGQFSSAKHYQQFPTESYRKFSQPVVIRHEPEEPQLILDQRGTPLMSGQPYGERQVGTFRLRHDNGYQVSVSQHD</sequence>
<feature type="non-terminal residue" evidence="2">
    <location>
        <position position="1"/>
    </location>
</feature>
<dbReference type="AlphaFoldDB" id="A0A6L2P828"/>